<feature type="transmembrane region" description="Helical" evidence="8">
    <location>
        <begin position="151"/>
        <end position="170"/>
    </location>
</feature>
<feature type="transmembrane region" description="Helical" evidence="8">
    <location>
        <begin position="176"/>
        <end position="195"/>
    </location>
</feature>
<evidence type="ECO:0000256" key="7">
    <source>
        <dbReference type="ARBA" id="ARBA00023136"/>
    </source>
</evidence>
<dbReference type="InterPro" id="IPR036640">
    <property type="entry name" value="ABC1_TM_sf"/>
</dbReference>
<dbReference type="Gene3D" id="3.40.50.300">
    <property type="entry name" value="P-loop containing nucleotide triphosphate hydrolases"/>
    <property type="match status" value="1"/>
</dbReference>
<dbReference type="SUPFAM" id="SSF52540">
    <property type="entry name" value="P-loop containing nucleoside triphosphate hydrolases"/>
    <property type="match status" value="1"/>
</dbReference>
<evidence type="ECO:0000313" key="12">
    <source>
        <dbReference type="Proteomes" id="UP000887320"/>
    </source>
</evidence>
<evidence type="ECO:0000256" key="1">
    <source>
        <dbReference type="ARBA" id="ARBA00004651"/>
    </source>
</evidence>
<dbReference type="PROSITE" id="PS00211">
    <property type="entry name" value="ABC_TRANSPORTER_1"/>
    <property type="match status" value="1"/>
</dbReference>
<dbReference type="Pfam" id="PF00005">
    <property type="entry name" value="ABC_tran"/>
    <property type="match status" value="1"/>
</dbReference>
<evidence type="ECO:0000259" key="10">
    <source>
        <dbReference type="PROSITE" id="PS50929"/>
    </source>
</evidence>
<comment type="subcellular location">
    <subcellularLocation>
        <location evidence="1">Cell membrane</location>
        <topology evidence="1">Multi-pass membrane protein</topology>
    </subcellularLocation>
</comment>
<dbReference type="AlphaFoldDB" id="A0A8X8KF06"/>
<feature type="transmembrane region" description="Helical" evidence="8">
    <location>
        <begin position="267"/>
        <end position="289"/>
    </location>
</feature>
<proteinExistence type="predicted"/>
<dbReference type="InterPro" id="IPR011527">
    <property type="entry name" value="ABC1_TM_dom"/>
</dbReference>
<keyword evidence="4" id="KW-0547">Nucleotide-binding</keyword>
<keyword evidence="5 11" id="KW-0067">ATP-binding</keyword>
<gene>
    <name evidence="11" type="ORF">KW868_08340</name>
</gene>
<evidence type="ECO:0000256" key="5">
    <source>
        <dbReference type="ARBA" id="ARBA00022840"/>
    </source>
</evidence>
<dbReference type="Pfam" id="PF00664">
    <property type="entry name" value="ABC_membrane"/>
    <property type="match status" value="1"/>
</dbReference>
<keyword evidence="3 8" id="KW-0812">Transmembrane</keyword>
<dbReference type="InterPro" id="IPR003593">
    <property type="entry name" value="AAA+_ATPase"/>
</dbReference>
<dbReference type="PANTHER" id="PTHR43394:SF1">
    <property type="entry name" value="ATP-BINDING CASSETTE SUB-FAMILY B MEMBER 10, MITOCHONDRIAL"/>
    <property type="match status" value="1"/>
</dbReference>
<comment type="caution">
    <text evidence="11">The sequence shown here is derived from an EMBL/GenBank/DDBJ whole genome shotgun (WGS) entry which is preliminary data.</text>
</comment>
<feature type="transmembrane region" description="Helical" evidence="8">
    <location>
        <begin position="28"/>
        <end position="53"/>
    </location>
</feature>
<evidence type="ECO:0000256" key="6">
    <source>
        <dbReference type="ARBA" id="ARBA00022989"/>
    </source>
</evidence>
<dbReference type="InterPro" id="IPR027417">
    <property type="entry name" value="P-loop_NTPase"/>
</dbReference>
<protein>
    <submittedName>
        <fullName evidence="11">ABC transporter ATP-binding protein/permease</fullName>
    </submittedName>
</protein>
<evidence type="ECO:0000259" key="9">
    <source>
        <dbReference type="PROSITE" id="PS50893"/>
    </source>
</evidence>
<dbReference type="InterPro" id="IPR003439">
    <property type="entry name" value="ABC_transporter-like_ATP-bd"/>
</dbReference>
<dbReference type="SMART" id="SM00382">
    <property type="entry name" value="AAA"/>
    <property type="match status" value="1"/>
</dbReference>
<evidence type="ECO:0000256" key="3">
    <source>
        <dbReference type="ARBA" id="ARBA00022692"/>
    </source>
</evidence>
<dbReference type="GO" id="GO:0005524">
    <property type="term" value="F:ATP binding"/>
    <property type="evidence" value="ECO:0007669"/>
    <property type="project" value="UniProtKB-KW"/>
</dbReference>
<sequence>MCASHVKKVQAQYSNPLNFILHPIRLKLILASVTAAVGSMLTLVPLIAITWVISTIFTEVTTLGGSQQGDDKILWMMLLSIGCLLLGMLLLTVSELIAHLADHEITGQLQSKITQHLTQVPLGWFTGRSSGEVKQIMQDDIGLLHSLTAHFYPAVGRAFGTISVAVIFLLMMDWRMAILALLPFLGFVIFLRKAMRASGNNIQQFATQLGQINSAAVEFIHAIPVVKTFGKSGQASQGYQQAVHSFADAFRIFTRPLVKSMAHAHAMISPITILGVVLLSGTLLISLGWLKPINLLPFMLVTPTICAPVLLLHTLLHDLQASQAAAQRILALLDTPVLPMAKGNPQLQIKDSSIDFHQVSYGYAAQHQVLSDLNFSLKSGTITAIVGPSGAGKSTIAQLLLRFFDPVAGKIMLGGVDLRDIQTTTLYQQIGFVLQDTRLIHASVRDNIALGRPNANQQEIENAAKAANIHDRIMALPQGYQSIVGKDAQLSGGERQRISIARAILLDPPILVLDEATAAADIENEIAIQDALSKFAQGRTLLVIAHRLDTIMNADQILVLDQGKIVEQGTHEALFAQQGLYHQLWSYTEKHVHTQMGEASC</sequence>
<dbReference type="GO" id="GO:0015421">
    <property type="term" value="F:ABC-type oligopeptide transporter activity"/>
    <property type="evidence" value="ECO:0007669"/>
    <property type="project" value="TreeGrafter"/>
</dbReference>
<dbReference type="InterPro" id="IPR017871">
    <property type="entry name" value="ABC_transporter-like_CS"/>
</dbReference>
<organism evidence="11 12">
    <name type="scientific">Acinetobacter guillouiae</name>
    <name type="common">Acinetobacter genomosp. 11</name>
    <dbReference type="NCBI Taxonomy" id="106649"/>
    <lineage>
        <taxon>Bacteria</taxon>
        <taxon>Pseudomonadati</taxon>
        <taxon>Pseudomonadota</taxon>
        <taxon>Gammaproteobacteria</taxon>
        <taxon>Moraxellales</taxon>
        <taxon>Moraxellaceae</taxon>
        <taxon>Acinetobacter</taxon>
    </lineage>
</organism>
<feature type="domain" description="ABC transmembrane type-1" evidence="10">
    <location>
        <begin position="29"/>
        <end position="321"/>
    </location>
</feature>
<keyword evidence="2" id="KW-0813">Transport</keyword>
<dbReference type="SUPFAM" id="SSF90123">
    <property type="entry name" value="ABC transporter transmembrane region"/>
    <property type="match status" value="1"/>
</dbReference>
<evidence type="ECO:0000313" key="11">
    <source>
        <dbReference type="EMBL" id="MCF0264470.1"/>
    </source>
</evidence>
<evidence type="ECO:0000256" key="2">
    <source>
        <dbReference type="ARBA" id="ARBA00022448"/>
    </source>
</evidence>
<keyword evidence="7 8" id="KW-0472">Membrane</keyword>
<dbReference type="Proteomes" id="UP000887320">
    <property type="component" value="Unassembled WGS sequence"/>
</dbReference>
<dbReference type="InterPro" id="IPR039421">
    <property type="entry name" value="Type_1_exporter"/>
</dbReference>
<dbReference type="RefSeq" id="WP_234623196.1">
    <property type="nucleotide sequence ID" value="NZ_JAHWXT010000002.1"/>
</dbReference>
<feature type="transmembrane region" description="Helical" evidence="8">
    <location>
        <begin position="73"/>
        <end position="93"/>
    </location>
</feature>
<dbReference type="PROSITE" id="PS50929">
    <property type="entry name" value="ABC_TM1F"/>
    <property type="match status" value="1"/>
</dbReference>
<feature type="domain" description="ABC transporter" evidence="9">
    <location>
        <begin position="354"/>
        <end position="587"/>
    </location>
</feature>
<dbReference type="GO" id="GO:0016887">
    <property type="term" value="F:ATP hydrolysis activity"/>
    <property type="evidence" value="ECO:0007669"/>
    <property type="project" value="InterPro"/>
</dbReference>
<dbReference type="GO" id="GO:0005886">
    <property type="term" value="C:plasma membrane"/>
    <property type="evidence" value="ECO:0007669"/>
    <property type="project" value="UniProtKB-SubCell"/>
</dbReference>
<dbReference type="PROSITE" id="PS50893">
    <property type="entry name" value="ABC_TRANSPORTER_2"/>
    <property type="match status" value="1"/>
</dbReference>
<name>A0A8X8KF06_ACIGI</name>
<reference evidence="11" key="1">
    <citation type="submission" date="2021-07" db="EMBL/GenBank/DDBJ databases">
        <authorList>
            <person name="Fernandez M."/>
            <person name="Pereira P."/>
            <person name="Torres Tejerizo G.A."/>
            <person name="Gonzalez P."/>
            <person name="Agostini E."/>
        </authorList>
    </citation>
    <scope>NUCLEOTIDE SEQUENCE</scope>
    <source>
        <strain evidence="11">SFC 500-1A</strain>
    </source>
</reference>
<keyword evidence="6 8" id="KW-1133">Transmembrane helix</keyword>
<evidence type="ECO:0000256" key="4">
    <source>
        <dbReference type="ARBA" id="ARBA00022741"/>
    </source>
</evidence>
<evidence type="ECO:0000256" key="8">
    <source>
        <dbReference type="SAM" id="Phobius"/>
    </source>
</evidence>
<dbReference type="Gene3D" id="1.20.1560.10">
    <property type="entry name" value="ABC transporter type 1, transmembrane domain"/>
    <property type="match status" value="1"/>
</dbReference>
<dbReference type="PANTHER" id="PTHR43394">
    <property type="entry name" value="ATP-DEPENDENT PERMEASE MDL1, MITOCHONDRIAL"/>
    <property type="match status" value="1"/>
</dbReference>
<accession>A0A8X8KF06</accession>
<dbReference type="EMBL" id="JAHWXT010000002">
    <property type="protein sequence ID" value="MCF0264470.1"/>
    <property type="molecule type" value="Genomic_DNA"/>
</dbReference>
<dbReference type="FunFam" id="3.40.50.300:FF:000287">
    <property type="entry name" value="Multidrug ABC transporter ATP-binding protein"/>
    <property type="match status" value="1"/>
</dbReference>